<evidence type="ECO:0000313" key="4">
    <source>
        <dbReference type="Proteomes" id="UP000184038"/>
    </source>
</evidence>
<dbReference type="AlphaFoldDB" id="A0A1M7LPL3"/>
<feature type="compositionally biased region" description="Polar residues" evidence="2">
    <location>
        <begin position="148"/>
        <end position="160"/>
    </location>
</feature>
<dbReference type="SUPFAM" id="SSF140566">
    <property type="entry name" value="FlgN-like"/>
    <property type="match status" value="1"/>
</dbReference>
<name>A0A1M7LPL3_9FIRM</name>
<evidence type="ECO:0000256" key="1">
    <source>
        <dbReference type="ARBA" id="ARBA00022795"/>
    </source>
</evidence>
<proteinExistence type="predicted"/>
<gene>
    <name evidence="3" type="ORF">SAMN02746066_03359</name>
</gene>
<dbReference type="InterPro" id="IPR007809">
    <property type="entry name" value="FlgN-like"/>
</dbReference>
<dbReference type="EMBL" id="FRCP01000017">
    <property type="protein sequence ID" value="SHM80190.1"/>
    <property type="molecule type" value="Genomic_DNA"/>
</dbReference>
<evidence type="ECO:0000256" key="2">
    <source>
        <dbReference type="SAM" id="MobiDB-lite"/>
    </source>
</evidence>
<dbReference type="STRING" id="1120996.SAMN02746066_03359"/>
<evidence type="ECO:0000313" key="3">
    <source>
        <dbReference type="EMBL" id="SHM80190.1"/>
    </source>
</evidence>
<dbReference type="RefSeq" id="WP_073289554.1">
    <property type="nucleotide sequence ID" value="NZ_FRCP01000017.1"/>
</dbReference>
<dbReference type="InterPro" id="IPR036679">
    <property type="entry name" value="FlgN-like_sf"/>
</dbReference>
<dbReference type="Gene3D" id="1.20.58.300">
    <property type="entry name" value="FlgN-like"/>
    <property type="match status" value="1"/>
</dbReference>
<dbReference type="GO" id="GO:0044780">
    <property type="term" value="P:bacterial-type flagellum assembly"/>
    <property type="evidence" value="ECO:0007669"/>
    <property type="project" value="InterPro"/>
</dbReference>
<accession>A0A1M7LPL3</accession>
<reference evidence="3 4" key="1">
    <citation type="submission" date="2016-11" db="EMBL/GenBank/DDBJ databases">
        <authorList>
            <person name="Jaros S."/>
            <person name="Januszkiewicz K."/>
            <person name="Wedrychowicz H."/>
        </authorList>
    </citation>
    <scope>NUCLEOTIDE SEQUENCE [LARGE SCALE GENOMIC DNA]</scope>
    <source>
        <strain evidence="3 4">DSM 15930</strain>
    </source>
</reference>
<keyword evidence="4" id="KW-1185">Reference proteome</keyword>
<sequence length="170" mass="19441">MASLIEELITTLQQENDVYREMIPIAKEKSNIIANNDLLALQEITDQEQAFVEKVMMLDKKREEIIANVGVVLCKDARTLKIQEIIKLLETQPKEQERLSTVHTNLKKTIDELMEFNNHNKSLIEQSLEIIEFNMNFIQSTRMSPGNNYTKSAGQASNALPETGMFDAKQ</sequence>
<feature type="region of interest" description="Disordered" evidence="2">
    <location>
        <begin position="148"/>
        <end position="170"/>
    </location>
</feature>
<dbReference type="Pfam" id="PF05130">
    <property type="entry name" value="FlgN"/>
    <property type="match status" value="1"/>
</dbReference>
<dbReference type="Proteomes" id="UP000184038">
    <property type="component" value="Unassembled WGS sequence"/>
</dbReference>
<organism evidence="3 4">
    <name type="scientific">Anaerosporobacter mobilis DSM 15930</name>
    <dbReference type="NCBI Taxonomy" id="1120996"/>
    <lineage>
        <taxon>Bacteria</taxon>
        <taxon>Bacillati</taxon>
        <taxon>Bacillota</taxon>
        <taxon>Clostridia</taxon>
        <taxon>Lachnospirales</taxon>
        <taxon>Lachnospiraceae</taxon>
        <taxon>Anaerosporobacter</taxon>
    </lineage>
</organism>
<protein>
    <submittedName>
        <fullName evidence="3">FlgN protein</fullName>
    </submittedName>
</protein>
<keyword evidence="1" id="KW-1005">Bacterial flagellum biogenesis</keyword>